<dbReference type="InParanoid" id="A0A409XYL7"/>
<keyword evidence="3" id="KW-1185">Reference proteome</keyword>
<dbReference type="EMBL" id="NHYE01001409">
    <property type="protein sequence ID" value="PPQ95867.1"/>
    <property type="molecule type" value="Genomic_DNA"/>
</dbReference>
<protein>
    <submittedName>
        <fullName evidence="2">Uncharacterized protein</fullName>
    </submittedName>
</protein>
<sequence>MIGLREVVHGALSDWLLRKYLVNIPMTTTFNRTKRRHNRSPLVKFRNCKLPAALQSSDHLANKFVRHEVSSAPKAPHCGPPRYPFHSGEHRVVVNALHSGLWILLIQGVHDKALDFESHKPRAMSASELQFIYRPSGVYSQMTEKPLKVCQVDRVLPVISAGEEHLQTSDAVGEHIGQIFSMAKFHCGFICSAGLSDEKKTPPAYRTNKSNTAGMQGCRV</sequence>
<proteinExistence type="predicted"/>
<name>A0A409XYL7_9AGAR</name>
<evidence type="ECO:0000256" key="1">
    <source>
        <dbReference type="SAM" id="MobiDB-lite"/>
    </source>
</evidence>
<organism evidence="2 3">
    <name type="scientific">Gymnopilus dilepis</name>
    <dbReference type="NCBI Taxonomy" id="231916"/>
    <lineage>
        <taxon>Eukaryota</taxon>
        <taxon>Fungi</taxon>
        <taxon>Dikarya</taxon>
        <taxon>Basidiomycota</taxon>
        <taxon>Agaricomycotina</taxon>
        <taxon>Agaricomycetes</taxon>
        <taxon>Agaricomycetidae</taxon>
        <taxon>Agaricales</taxon>
        <taxon>Agaricineae</taxon>
        <taxon>Hymenogastraceae</taxon>
        <taxon>Gymnopilus</taxon>
    </lineage>
</organism>
<evidence type="ECO:0000313" key="3">
    <source>
        <dbReference type="Proteomes" id="UP000284706"/>
    </source>
</evidence>
<comment type="caution">
    <text evidence="2">The sequence shown here is derived from an EMBL/GenBank/DDBJ whole genome shotgun (WGS) entry which is preliminary data.</text>
</comment>
<accession>A0A409XYL7</accession>
<gene>
    <name evidence="2" type="ORF">CVT26_015606</name>
</gene>
<dbReference type="AlphaFoldDB" id="A0A409XYL7"/>
<reference evidence="2 3" key="1">
    <citation type="journal article" date="2018" name="Evol. Lett.">
        <title>Horizontal gene cluster transfer increased hallucinogenic mushroom diversity.</title>
        <authorList>
            <person name="Reynolds H.T."/>
            <person name="Vijayakumar V."/>
            <person name="Gluck-Thaler E."/>
            <person name="Korotkin H.B."/>
            <person name="Matheny P.B."/>
            <person name="Slot J.C."/>
        </authorList>
    </citation>
    <scope>NUCLEOTIDE SEQUENCE [LARGE SCALE GENOMIC DNA]</scope>
    <source>
        <strain evidence="2 3">SRW20</strain>
    </source>
</reference>
<evidence type="ECO:0000313" key="2">
    <source>
        <dbReference type="EMBL" id="PPQ95867.1"/>
    </source>
</evidence>
<feature type="region of interest" description="Disordered" evidence="1">
    <location>
        <begin position="199"/>
        <end position="220"/>
    </location>
</feature>
<dbReference type="Proteomes" id="UP000284706">
    <property type="component" value="Unassembled WGS sequence"/>
</dbReference>